<feature type="active site" description="Acyl-thioester intermediate" evidence="2">
    <location>
        <position position="217"/>
    </location>
</feature>
<evidence type="ECO:0000256" key="3">
    <source>
        <dbReference type="SAM" id="MobiDB-lite"/>
    </source>
</evidence>
<dbReference type="SUPFAM" id="SSF63817">
    <property type="entry name" value="Sortase"/>
    <property type="match status" value="1"/>
</dbReference>
<evidence type="ECO:0000313" key="5">
    <source>
        <dbReference type="Proteomes" id="UP000005178"/>
    </source>
</evidence>
<keyword evidence="5" id="KW-1185">Reference proteome</keyword>
<name>B1CAS1_9FIRM</name>
<comment type="caution">
    <text evidence="4">The sequence shown here is derived from an EMBL/GenBank/DDBJ whole genome shotgun (WGS) entry which is preliminary data.</text>
</comment>
<dbReference type="InterPro" id="IPR005754">
    <property type="entry name" value="Sortase"/>
</dbReference>
<reference evidence="4" key="1">
    <citation type="submission" date="2008-01" db="EMBL/GenBank/DDBJ databases">
        <authorList>
            <person name="Fulton L."/>
            <person name="Clifton S."/>
            <person name="Fulton B."/>
            <person name="Xu J."/>
            <person name="Minx P."/>
            <person name="Pepin K.H."/>
            <person name="Johnson M."/>
            <person name="Thiruvilangam P."/>
            <person name="Bhonagiri V."/>
            <person name="Nash W.E."/>
            <person name="Mardis E.R."/>
            <person name="Wilson R.K."/>
        </authorList>
    </citation>
    <scope>NUCLEOTIDE SEQUENCE [LARGE SCALE GENOMIC DNA]</scope>
    <source>
        <strain evidence="4">DSM 17244</strain>
    </source>
</reference>
<dbReference type="STRING" id="445971.ANASTE_01067"/>
<evidence type="ECO:0000313" key="4">
    <source>
        <dbReference type="EMBL" id="EDS71368.1"/>
    </source>
</evidence>
<protein>
    <submittedName>
        <fullName evidence="4">Sortase, SrtB family</fullName>
    </submittedName>
</protein>
<dbReference type="Pfam" id="PF04203">
    <property type="entry name" value="Sortase"/>
    <property type="match status" value="1"/>
</dbReference>
<dbReference type="CDD" id="cd05826">
    <property type="entry name" value="Sortase_B"/>
    <property type="match status" value="1"/>
</dbReference>
<feature type="region of interest" description="Disordered" evidence="3">
    <location>
        <begin position="25"/>
        <end position="47"/>
    </location>
</feature>
<evidence type="ECO:0000256" key="1">
    <source>
        <dbReference type="ARBA" id="ARBA00022801"/>
    </source>
</evidence>
<proteinExistence type="predicted"/>
<dbReference type="InterPro" id="IPR023365">
    <property type="entry name" value="Sortase_dom-sf"/>
</dbReference>
<keyword evidence="1" id="KW-0378">Hydrolase</keyword>
<dbReference type="AlphaFoldDB" id="B1CAS1"/>
<dbReference type="Proteomes" id="UP000005178">
    <property type="component" value="Unassembled WGS sequence"/>
</dbReference>
<organism evidence="4 5">
    <name type="scientific">Anaerofustis stercorihominis DSM 17244</name>
    <dbReference type="NCBI Taxonomy" id="445971"/>
    <lineage>
        <taxon>Bacteria</taxon>
        <taxon>Bacillati</taxon>
        <taxon>Bacillota</taxon>
        <taxon>Clostridia</taxon>
        <taxon>Eubacteriales</taxon>
        <taxon>Eubacteriaceae</taxon>
        <taxon>Anaerofustis</taxon>
    </lineage>
</organism>
<dbReference type="Gene3D" id="2.40.260.10">
    <property type="entry name" value="Sortase"/>
    <property type="match status" value="1"/>
</dbReference>
<dbReference type="EMBL" id="ABIL02000006">
    <property type="protein sequence ID" value="EDS71368.1"/>
    <property type="molecule type" value="Genomic_DNA"/>
</dbReference>
<reference evidence="4" key="2">
    <citation type="submission" date="2013-08" db="EMBL/GenBank/DDBJ databases">
        <title>Draft genome sequence of Anaerofustis stercorihominis (DSM 17244).</title>
        <authorList>
            <person name="Sudarsanam P."/>
            <person name="Ley R."/>
            <person name="Guruge J."/>
            <person name="Turnbaugh P.J."/>
            <person name="Mahowald M."/>
            <person name="Liep D."/>
            <person name="Gordon J."/>
        </authorList>
    </citation>
    <scope>NUCLEOTIDE SEQUENCE</scope>
    <source>
        <strain evidence="4">DSM 17244</strain>
    </source>
</reference>
<dbReference type="eggNOG" id="COG4509">
    <property type="taxonomic scope" value="Bacteria"/>
</dbReference>
<evidence type="ECO:0000256" key="2">
    <source>
        <dbReference type="PIRSR" id="PIRSR605754-1"/>
    </source>
</evidence>
<accession>B1CAS1</accession>
<sequence length="233" mass="26271">MVYGIISLAHREQDNFERLEETIKQPSAASDPVQPQEPSETDAASSPYAALKEQNPDFFGWISIEGTELNYPVMHTPKDEEYYLRRDFNGEDSQSGVPFLSASCYEGCGNYLIYGHNMKNGSMFATLLAYADRDFGGQHPSIRFDTLSDSGEYEVIAAFYSEVYSQDASNVFRFYQYTDLCDPDIFTEYMEQVQEAALYDTGINAKHGDSLLTLSTCSYHTKNGRFVVVARGM</sequence>
<gene>
    <name evidence="4" type="ORF">ANASTE_01067</name>
</gene>
<dbReference type="HOGENOM" id="CLU_034078_1_0_9"/>
<dbReference type="InterPro" id="IPR009835">
    <property type="entry name" value="SrtB"/>
</dbReference>
<feature type="active site" description="Proton donor/acceptor" evidence="2">
    <location>
        <position position="116"/>
    </location>
</feature>
<dbReference type="GO" id="GO:0016787">
    <property type="term" value="F:hydrolase activity"/>
    <property type="evidence" value="ECO:0007669"/>
    <property type="project" value="UniProtKB-KW"/>
</dbReference>